<dbReference type="AlphaFoldDB" id="A0A8J2IZG8"/>
<name>A0A8J2IZG8_FUSEQ</name>
<gene>
    <name evidence="2" type="ORF">FEQUK3_LOCUS3656</name>
</gene>
<feature type="region of interest" description="Disordered" evidence="1">
    <location>
        <begin position="24"/>
        <end position="44"/>
    </location>
</feature>
<protein>
    <submittedName>
        <fullName evidence="2">Uncharacterized protein</fullName>
    </submittedName>
</protein>
<evidence type="ECO:0000256" key="1">
    <source>
        <dbReference type="SAM" id="MobiDB-lite"/>
    </source>
</evidence>
<accession>A0A8J2IZG8</accession>
<evidence type="ECO:0000313" key="3">
    <source>
        <dbReference type="Proteomes" id="UP000693738"/>
    </source>
</evidence>
<feature type="compositionally biased region" description="Basic residues" evidence="1">
    <location>
        <begin position="34"/>
        <end position="43"/>
    </location>
</feature>
<sequence length="319" mass="36789">MTSSMMTHDLKTKRMKKKAMLNRGAAPIGTGKNPPHKSGHAKKPTCLTLYTNGGKVYKMKEDWDDDELSHNYIYFCAKPENWEEIKAKEQKYPWRAALRDMYHDIATLSTVDNLKILNLLPGKTSFWQKDEWVRFLGNLEYLELKADDEGLLGSAGSLYLAPGSMPALRVLHVASIAVTSGLTNFLQEVHGTLSKIRITECVSLAEDTYDNKQPTWADVWKPVRQAIKAPTEVVFVPTRKQPITQEEYYHREDNPYKPPSDEEEKIEKFWRMAKEEDGFCIWPYVWVDSQYGFALPDWEMNIARLESGVDNLEFKLLME</sequence>
<dbReference type="Proteomes" id="UP000693738">
    <property type="component" value="Unassembled WGS sequence"/>
</dbReference>
<dbReference type="EMBL" id="CAJSTJ010000121">
    <property type="protein sequence ID" value="CAG7557864.1"/>
    <property type="molecule type" value="Genomic_DNA"/>
</dbReference>
<reference evidence="2" key="1">
    <citation type="submission" date="2021-05" db="EMBL/GenBank/DDBJ databases">
        <authorList>
            <person name="Khan N."/>
        </authorList>
    </citation>
    <scope>NUCLEOTIDE SEQUENCE</scope>
</reference>
<comment type="caution">
    <text evidence="2">The sequence shown here is derived from an EMBL/GenBank/DDBJ whole genome shotgun (WGS) entry which is preliminary data.</text>
</comment>
<organism evidence="2 3">
    <name type="scientific">Fusarium equiseti</name>
    <name type="common">Fusarium scirpi</name>
    <dbReference type="NCBI Taxonomy" id="61235"/>
    <lineage>
        <taxon>Eukaryota</taxon>
        <taxon>Fungi</taxon>
        <taxon>Dikarya</taxon>
        <taxon>Ascomycota</taxon>
        <taxon>Pezizomycotina</taxon>
        <taxon>Sordariomycetes</taxon>
        <taxon>Hypocreomycetidae</taxon>
        <taxon>Hypocreales</taxon>
        <taxon>Nectriaceae</taxon>
        <taxon>Fusarium</taxon>
        <taxon>Fusarium incarnatum-equiseti species complex</taxon>
    </lineage>
</organism>
<evidence type="ECO:0000313" key="2">
    <source>
        <dbReference type="EMBL" id="CAG7557864.1"/>
    </source>
</evidence>
<proteinExistence type="predicted"/>